<keyword evidence="6" id="KW-0464">Manganese</keyword>
<evidence type="ECO:0000313" key="11">
    <source>
        <dbReference type="EMBL" id="TWU44864.1"/>
    </source>
</evidence>
<evidence type="ECO:0000259" key="10">
    <source>
        <dbReference type="PROSITE" id="PS51371"/>
    </source>
</evidence>
<dbReference type="Pfam" id="PF02833">
    <property type="entry name" value="DHHA2"/>
    <property type="match status" value="1"/>
</dbReference>
<dbReference type="InterPro" id="IPR038763">
    <property type="entry name" value="DHH_sf"/>
</dbReference>
<dbReference type="Pfam" id="PF00571">
    <property type="entry name" value="CBS"/>
    <property type="match status" value="2"/>
</dbReference>
<evidence type="ECO:0000256" key="8">
    <source>
        <dbReference type="ARBA" id="ARBA00047820"/>
    </source>
</evidence>
<keyword evidence="5 11" id="KW-0378">Hydrolase</keyword>
<gene>
    <name evidence="11" type="ORF">Q31b_00340</name>
</gene>
<evidence type="ECO:0000256" key="3">
    <source>
        <dbReference type="ARBA" id="ARBA00012146"/>
    </source>
</evidence>
<name>A0A5C6E8I9_9BACT</name>
<comment type="catalytic activity">
    <reaction evidence="8">
        <text>diphosphate + H2O = 2 phosphate + H(+)</text>
        <dbReference type="Rhea" id="RHEA:24576"/>
        <dbReference type="ChEBI" id="CHEBI:15377"/>
        <dbReference type="ChEBI" id="CHEBI:15378"/>
        <dbReference type="ChEBI" id="CHEBI:33019"/>
        <dbReference type="ChEBI" id="CHEBI:43474"/>
        <dbReference type="EC" id="3.6.1.1"/>
    </reaction>
</comment>
<evidence type="ECO:0000256" key="1">
    <source>
        <dbReference type="ARBA" id="ARBA00001936"/>
    </source>
</evidence>
<dbReference type="SMART" id="SM01131">
    <property type="entry name" value="DHHA2"/>
    <property type="match status" value="1"/>
</dbReference>
<dbReference type="AlphaFoldDB" id="A0A5C6E8I9"/>
<dbReference type="InterPro" id="IPR010766">
    <property type="entry name" value="DRTGG"/>
</dbReference>
<dbReference type="Proteomes" id="UP000315471">
    <property type="component" value="Unassembled WGS sequence"/>
</dbReference>
<dbReference type="InterPro" id="IPR038222">
    <property type="entry name" value="DHHA2_dom_sf"/>
</dbReference>
<dbReference type="NCBIfam" id="NF011443">
    <property type="entry name" value="PRK14869.1-5"/>
    <property type="match status" value="1"/>
</dbReference>
<dbReference type="PROSITE" id="PS51371">
    <property type="entry name" value="CBS"/>
    <property type="match status" value="2"/>
</dbReference>
<feature type="domain" description="CBS" evidence="10">
    <location>
        <begin position="255"/>
        <end position="310"/>
    </location>
</feature>
<evidence type="ECO:0000256" key="5">
    <source>
        <dbReference type="ARBA" id="ARBA00022801"/>
    </source>
</evidence>
<dbReference type="GO" id="GO:0005737">
    <property type="term" value="C:cytoplasm"/>
    <property type="evidence" value="ECO:0007669"/>
    <property type="project" value="InterPro"/>
</dbReference>
<dbReference type="Pfam" id="PF07085">
    <property type="entry name" value="DRTGG"/>
    <property type="match status" value="1"/>
</dbReference>
<dbReference type="NCBIfam" id="NF011448">
    <property type="entry name" value="PRK14869.2-4"/>
    <property type="match status" value="1"/>
</dbReference>
<dbReference type="Gene3D" id="3.10.580.10">
    <property type="entry name" value="CBS-domain"/>
    <property type="match status" value="1"/>
</dbReference>
<dbReference type="EC" id="3.6.1.1" evidence="3"/>
<evidence type="ECO:0000313" key="12">
    <source>
        <dbReference type="Proteomes" id="UP000315471"/>
    </source>
</evidence>
<accession>A0A5C6E8I9</accession>
<dbReference type="Gene3D" id="3.10.310.20">
    <property type="entry name" value="DHHA2 domain"/>
    <property type="match status" value="1"/>
</dbReference>
<keyword evidence="12" id="KW-1185">Reference proteome</keyword>
<dbReference type="Gene3D" id="3.40.1390.20">
    <property type="entry name" value="HprK N-terminal domain-like"/>
    <property type="match status" value="1"/>
</dbReference>
<evidence type="ECO:0000256" key="6">
    <source>
        <dbReference type="ARBA" id="ARBA00023211"/>
    </source>
</evidence>
<evidence type="ECO:0000256" key="7">
    <source>
        <dbReference type="ARBA" id="ARBA00032535"/>
    </source>
</evidence>
<comment type="subunit">
    <text evidence="2">Homohexamer.</text>
</comment>
<evidence type="ECO:0000256" key="9">
    <source>
        <dbReference type="PROSITE-ProRule" id="PRU00703"/>
    </source>
</evidence>
<comment type="cofactor">
    <cofactor evidence="1">
        <name>Mn(2+)</name>
        <dbReference type="ChEBI" id="CHEBI:29035"/>
    </cofactor>
</comment>
<evidence type="ECO:0000256" key="4">
    <source>
        <dbReference type="ARBA" id="ARBA00022723"/>
    </source>
</evidence>
<keyword evidence="9" id="KW-0129">CBS domain</keyword>
<dbReference type="FunFam" id="3.90.1640.10:FF:000001">
    <property type="entry name" value="Probable manganese-dependent inorganic pyrophosphatase"/>
    <property type="match status" value="1"/>
</dbReference>
<dbReference type="InterPro" id="IPR004097">
    <property type="entry name" value="DHHA2"/>
</dbReference>
<dbReference type="EMBL" id="SJPY01000001">
    <property type="protein sequence ID" value="TWU44864.1"/>
    <property type="molecule type" value="Genomic_DNA"/>
</dbReference>
<dbReference type="SMART" id="SM00116">
    <property type="entry name" value="CBS"/>
    <property type="match status" value="2"/>
</dbReference>
<reference evidence="11 12" key="1">
    <citation type="submission" date="2019-02" db="EMBL/GenBank/DDBJ databases">
        <title>Deep-cultivation of Planctomycetes and their phenomic and genomic characterization uncovers novel biology.</title>
        <authorList>
            <person name="Wiegand S."/>
            <person name="Jogler M."/>
            <person name="Boedeker C."/>
            <person name="Pinto D."/>
            <person name="Vollmers J."/>
            <person name="Rivas-Marin E."/>
            <person name="Kohn T."/>
            <person name="Peeters S.H."/>
            <person name="Heuer A."/>
            <person name="Rast P."/>
            <person name="Oberbeckmann S."/>
            <person name="Bunk B."/>
            <person name="Jeske O."/>
            <person name="Meyerdierks A."/>
            <person name="Storesund J.E."/>
            <person name="Kallscheuer N."/>
            <person name="Luecker S."/>
            <person name="Lage O.M."/>
            <person name="Pohl T."/>
            <person name="Merkel B.J."/>
            <person name="Hornburger P."/>
            <person name="Mueller R.-W."/>
            <person name="Bruemmer F."/>
            <person name="Labrenz M."/>
            <person name="Spormann A.M."/>
            <person name="Op Den Camp H."/>
            <person name="Overmann J."/>
            <person name="Amann R."/>
            <person name="Jetten M.S.M."/>
            <person name="Mascher T."/>
            <person name="Medema M.H."/>
            <person name="Devos D.P."/>
            <person name="Kaster A.-K."/>
            <person name="Ovreas L."/>
            <person name="Rohde M."/>
            <person name="Galperin M.Y."/>
            <person name="Jogler C."/>
        </authorList>
    </citation>
    <scope>NUCLEOTIDE SEQUENCE [LARGE SCALE GENOMIC DNA]</scope>
    <source>
        <strain evidence="11 12">Q31b</strain>
    </source>
</reference>
<proteinExistence type="predicted"/>
<feature type="domain" description="CBS" evidence="10">
    <location>
        <begin position="72"/>
        <end position="129"/>
    </location>
</feature>
<dbReference type="GO" id="GO:0004427">
    <property type="term" value="F:inorganic diphosphate phosphatase activity"/>
    <property type="evidence" value="ECO:0007669"/>
    <property type="project" value="UniProtKB-EC"/>
</dbReference>
<dbReference type="PANTHER" id="PTHR12112:SF22">
    <property type="entry name" value="MANGANESE-DEPENDENT INORGANIC PYROPHOSPHATASE-RELATED"/>
    <property type="match status" value="1"/>
</dbReference>
<dbReference type="NCBIfam" id="NF011445">
    <property type="entry name" value="PRK14869.2-1"/>
    <property type="match status" value="1"/>
</dbReference>
<organism evidence="11 12">
    <name type="scientific">Novipirellula aureliae</name>
    <dbReference type="NCBI Taxonomy" id="2527966"/>
    <lineage>
        <taxon>Bacteria</taxon>
        <taxon>Pseudomonadati</taxon>
        <taxon>Planctomycetota</taxon>
        <taxon>Planctomycetia</taxon>
        <taxon>Pirellulales</taxon>
        <taxon>Pirellulaceae</taxon>
        <taxon>Novipirellula</taxon>
    </lineage>
</organism>
<sequence length="554" mass="61320">MTIHVFGHRNPDTDSICSALAYAEFLKKTIRPDAIAASCGAPNQRTEFALRKANVTHPRIIMDIRPELQDVCQRQVIAARHSDAFFEVYRLMKEHSLRAIPVLDDDDQLLGIVSLLDLFELVFQGDVDAAHSRDVCSNLSKVASVLGGKLAHAVEPDRTDDFVLTVGAMSAGGFTDRLHGFAPERLLVVSGDRPTIQLPAVEWGVRALVVTGGFELSSGLMHLAEARGVSVITSPHDTATTTMRIKAARLIRSTIDRNFVSLPAKMPVCTARQQIVRSRQTIFPVLDGGKLIGVISKSDLVNPPKPEIILVDHNELTQSVNGAEDADIIEVLDHHRLGGSLKSSDPIRFTLEPVGSTCTLVAQKYQKAQMDPSPSMALCMASGIISDTLYLRSPTTTDVDREMLEWLQAFCKVDLAEYANEFFEIGSALRSCTPREVVREDCKEFQEAACKFSISQIEEIGFDLFWQRKKELSVALEELARENNYDFSALLVTNIASNGSLLLMSRQPEGWEEINYPELEDNLFELEEVVSRKKQLLPLIISLLDSSMPEENGA</sequence>
<evidence type="ECO:0000256" key="2">
    <source>
        <dbReference type="ARBA" id="ARBA00011643"/>
    </source>
</evidence>
<dbReference type="RefSeq" id="WP_146597687.1">
    <property type="nucleotide sequence ID" value="NZ_SJPY01000001.1"/>
</dbReference>
<comment type="caution">
    <text evidence="11">The sequence shown here is derived from an EMBL/GenBank/DDBJ whole genome shotgun (WGS) entry which is preliminary data.</text>
</comment>
<dbReference type="InterPro" id="IPR001667">
    <property type="entry name" value="DDH_dom"/>
</dbReference>
<dbReference type="SUPFAM" id="SSF64182">
    <property type="entry name" value="DHH phosphoesterases"/>
    <property type="match status" value="1"/>
</dbReference>
<dbReference type="SUPFAM" id="SSF54631">
    <property type="entry name" value="CBS-domain pair"/>
    <property type="match status" value="1"/>
</dbReference>
<dbReference type="InterPro" id="IPR000644">
    <property type="entry name" value="CBS_dom"/>
</dbReference>
<dbReference type="Pfam" id="PF01368">
    <property type="entry name" value="DHH"/>
    <property type="match status" value="1"/>
</dbReference>
<dbReference type="InterPro" id="IPR046342">
    <property type="entry name" value="CBS_dom_sf"/>
</dbReference>
<protein>
    <recommendedName>
        <fullName evidence="3">inorganic diphosphatase</fullName>
        <ecNumber evidence="3">3.6.1.1</ecNumber>
    </recommendedName>
    <alternativeName>
        <fullName evidence="7">Pyrophosphate phospho-hydrolase</fullName>
    </alternativeName>
</protein>
<dbReference type="SUPFAM" id="SSF75138">
    <property type="entry name" value="HprK N-terminal domain-like"/>
    <property type="match status" value="1"/>
</dbReference>
<keyword evidence="4" id="KW-0479">Metal-binding</keyword>
<dbReference type="InterPro" id="IPR028979">
    <property type="entry name" value="Ser_kin/Pase_Hpr-like_N_sf"/>
</dbReference>
<dbReference type="Gene3D" id="3.90.1640.10">
    <property type="entry name" value="inorganic pyrophosphatase (n-terminal core)"/>
    <property type="match status" value="2"/>
</dbReference>
<dbReference type="OrthoDB" id="9766150at2"/>
<dbReference type="GO" id="GO:0046872">
    <property type="term" value="F:metal ion binding"/>
    <property type="evidence" value="ECO:0007669"/>
    <property type="project" value="UniProtKB-KW"/>
</dbReference>
<dbReference type="PANTHER" id="PTHR12112">
    <property type="entry name" value="BNIP - RELATED"/>
    <property type="match status" value="1"/>
</dbReference>